<keyword evidence="1" id="KW-0805">Transcription regulation</keyword>
<dbReference type="RefSeq" id="WP_090879951.1">
    <property type="nucleotide sequence ID" value="NZ_FMXQ01000011.1"/>
</dbReference>
<dbReference type="CDD" id="cd06170">
    <property type="entry name" value="LuxR_C_like"/>
    <property type="match status" value="1"/>
</dbReference>
<organism evidence="6 7">
    <name type="scientific">Bauldia litoralis</name>
    <dbReference type="NCBI Taxonomy" id="665467"/>
    <lineage>
        <taxon>Bacteria</taxon>
        <taxon>Pseudomonadati</taxon>
        <taxon>Pseudomonadota</taxon>
        <taxon>Alphaproteobacteria</taxon>
        <taxon>Hyphomicrobiales</taxon>
        <taxon>Kaistiaceae</taxon>
        <taxon>Bauldia</taxon>
    </lineage>
</organism>
<evidence type="ECO:0000313" key="6">
    <source>
        <dbReference type="EMBL" id="SDB54364.1"/>
    </source>
</evidence>
<dbReference type="InterPro" id="IPR016032">
    <property type="entry name" value="Sig_transdc_resp-reg_C-effctor"/>
</dbReference>
<keyword evidence="3" id="KW-0804">Transcription</keyword>
<dbReference type="OrthoDB" id="9807052at2"/>
<dbReference type="PANTHER" id="PTHR44688">
    <property type="entry name" value="DNA-BINDING TRANSCRIPTIONAL ACTIVATOR DEVR_DOSR"/>
    <property type="match status" value="1"/>
</dbReference>
<dbReference type="PROSITE" id="PS00622">
    <property type="entry name" value="HTH_LUXR_1"/>
    <property type="match status" value="1"/>
</dbReference>
<reference evidence="6 7" key="1">
    <citation type="submission" date="2016-10" db="EMBL/GenBank/DDBJ databases">
        <authorList>
            <person name="de Groot N.N."/>
        </authorList>
    </citation>
    <scope>NUCLEOTIDE SEQUENCE [LARGE SCALE GENOMIC DNA]</scope>
    <source>
        <strain evidence="6 7">ATCC 35022</strain>
    </source>
</reference>
<feature type="compositionally biased region" description="Basic and acidic residues" evidence="4">
    <location>
        <begin position="1"/>
        <end position="13"/>
    </location>
</feature>
<feature type="domain" description="HTH luxR-type" evidence="5">
    <location>
        <begin position="566"/>
        <end position="631"/>
    </location>
</feature>
<dbReference type="GO" id="GO:0003677">
    <property type="term" value="F:DNA binding"/>
    <property type="evidence" value="ECO:0007669"/>
    <property type="project" value="UniProtKB-KW"/>
</dbReference>
<dbReference type="GO" id="GO:0006355">
    <property type="term" value="P:regulation of DNA-templated transcription"/>
    <property type="evidence" value="ECO:0007669"/>
    <property type="project" value="InterPro"/>
</dbReference>
<evidence type="ECO:0000313" key="7">
    <source>
        <dbReference type="Proteomes" id="UP000199071"/>
    </source>
</evidence>
<keyword evidence="7" id="KW-1185">Reference proteome</keyword>
<protein>
    <submittedName>
        <fullName evidence="6">Regulatory protein, luxR family</fullName>
    </submittedName>
</protein>
<dbReference type="PANTHER" id="PTHR44688:SF16">
    <property type="entry name" value="DNA-BINDING TRANSCRIPTIONAL ACTIVATOR DEVR_DOSR"/>
    <property type="match status" value="1"/>
</dbReference>
<name>A0A1G6EA96_9HYPH</name>
<dbReference type="Gene3D" id="1.10.10.10">
    <property type="entry name" value="Winged helix-like DNA-binding domain superfamily/Winged helix DNA-binding domain"/>
    <property type="match status" value="1"/>
</dbReference>
<accession>A0A1G6EA96</accession>
<dbReference type="AlphaFoldDB" id="A0A1G6EA96"/>
<dbReference type="InterPro" id="IPR000792">
    <property type="entry name" value="Tscrpt_reg_LuxR_C"/>
</dbReference>
<dbReference type="InterPro" id="IPR036388">
    <property type="entry name" value="WH-like_DNA-bd_sf"/>
</dbReference>
<dbReference type="EMBL" id="FMXQ01000011">
    <property type="protein sequence ID" value="SDB54364.1"/>
    <property type="molecule type" value="Genomic_DNA"/>
</dbReference>
<evidence type="ECO:0000256" key="1">
    <source>
        <dbReference type="ARBA" id="ARBA00023015"/>
    </source>
</evidence>
<feature type="region of interest" description="Disordered" evidence="4">
    <location>
        <begin position="1"/>
        <end position="31"/>
    </location>
</feature>
<evidence type="ECO:0000259" key="5">
    <source>
        <dbReference type="PROSITE" id="PS50043"/>
    </source>
</evidence>
<dbReference type="PROSITE" id="PS50043">
    <property type="entry name" value="HTH_LUXR_2"/>
    <property type="match status" value="1"/>
</dbReference>
<gene>
    <name evidence="6" type="ORF">SAMN02982931_04278</name>
</gene>
<keyword evidence="2" id="KW-0238">DNA-binding</keyword>
<sequence>MPDTARRSERAPDTDGNSPQPTPALAAEGDGAATEETLALAALMLMSPRQVLALQEILGAPDGVPRDDPASAPLVQDIRALGPLLDVGPTHIRISNPALRPAFQSALARYRQVNDPVARIRTDLSEGRMGDALAVLAENGGAFLSMIHGLERAREVASLFPEDDAERPPDVMVLDVVNAMKSGQLVRADILVERILGRQRLPPLDVDQSSLDYRLATFRFVKAIYEDQPVDEAGLDQVYRTLARVPVAAAVEAGLLHHVTLDVYLRQGQWAAAGEAAQRALFYFERAGANGLAFYVQLYLIVIDLAVGDVDAAGEAVARAARLKRQAPELTDNDNLLLVSLRLIQQYEAGAPEGWVSHLMTVEESIPVGELWPAMAEPILTYGRAALGAHATHAAAIAWVRRWRVHQRRSDRFENLISVQEIRALQAARRFQEADEMLERLESAASVSHEIGLLTSGLELHPRSTELATALASLTRRADLPLRQLAEILLLQVRSALAHGDEDGASRQLARLVEAAPPERFASFYRENQAVLAEAVTNRLLRHVLKRMPQLARRLSAVLGDATPEVADDGAGLTRQERRILALLVEGLPNKAIARRLGLATPTVKFHLTRLFAKLDCRNRREAVSEALSRGLIST</sequence>
<dbReference type="STRING" id="665467.SAMN02982931_04278"/>
<dbReference type="SUPFAM" id="SSF46894">
    <property type="entry name" value="C-terminal effector domain of the bipartite response regulators"/>
    <property type="match status" value="1"/>
</dbReference>
<dbReference type="Pfam" id="PF00196">
    <property type="entry name" value="GerE"/>
    <property type="match status" value="1"/>
</dbReference>
<dbReference type="Proteomes" id="UP000199071">
    <property type="component" value="Unassembled WGS sequence"/>
</dbReference>
<evidence type="ECO:0000256" key="3">
    <source>
        <dbReference type="ARBA" id="ARBA00023163"/>
    </source>
</evidence>
<dbReference type="SMART" id="SM00421">
    <property type="entry name" value="HTH_LUXR"/>
    <property type="match status" value="1"/>
</dbReference>
<evidence type="ECO:0000256" key="2">
    <source>
        <dbReference type="ARBA" id="ARBA00023125"/>
    </source>
</evidence>
<proteinExistence type="predicted"/>
<evidence type="ECO:0000256" key="4">
    <source>
        <dbReference type="SAM" id="MobiDB-lite"/>
    </source>
</evidence>
<dbReference type="PRINTS" id="PR00038">
    <property type="entry name" value="HTHLUXR"/>
</dbReference>